<evidence type="ECO:0000256" key="7">
    <source>
        <dbReference type="ARBA" id="ARBA00022737"/>
    </source>
</evidence>
<dbReference type="AlphaFoldDB" id="A0AAD9SPA2"/>
<evidence type="ECO:0000256" key="1">
    <source>
        <dbReference type="ARBA" id="ARBA00004186"/>
    </source>
</evidence>
<dbReference type="GO" id="GO:1902903">
    <property type="term" value="P:regulation of supramolecular fiber organization"/>
    <property type="evidence" value="ECO:0007669"/>
    <property type="project" value="UniProtKB-ARBA"/>
</dbReference>
<gene>
    <name evidence="14" type="ORF">N8I77_000366</name>
</gene>
<dbReference type="PANTHER" id="PTHR21567:SF9">
    <property type="entry name" value="CLIP-ASSOCIATING PROTEIN"/>
    <property type="match status" value="1"/>
</dbReference>
<dbReference type="SUPFAM" id="SSF48371">
    <property type="entry name" value="ARM repeat"/>
    <property type="match status" value="1"/>
</dbReference>
<evidence type="ECO:0000256" key="4">
    <source>
        <dbReference type="ARBA" id="ARBA00022490"/>
    </source>
</evidence>
<evidence type="ECO:0000256" key="2">
    <source>
        <dbReference type="ARBA" id="ARBA00009549"/>
    </source>
</evidence>
<dbReference type="Pfam" id="PF12348">
    <property type="entry name" value="CLASP_N"/>
    <property type="match status" value="2"/>
</dbReference>
<feature type="region of interest" description="Disordered" evidence="12">
    <location>
        <begin position="228"/>
        <end position="277"/>
    </location>
</feature>
<keyword evidence="8" id="KW-0498">Mitosis</keyword>
<dbReference type="GO" id="GO:0005876">
    <property type="term" value="C:spindle microtubule"/>
    <property type="evidence" value="ECO:0007669"/>
    <property type="project" value="TreeGrafter"/>
</dbReference>
<evidence type="ECO:0000256" key="3">
    <source>
        <dbReference type="ARBA" id="ARBA00011375"/>
    </source>
</evidence>
<evidence type="ECO:0000313" key="15">
    <source>
        <dbReference type="Proteomes" id="UP001265746"/>
    </source>
</evidence>
<feature type="region of interest" description="Disordered" evidence="12">
    <location>
        <begin position="755"/>
        <end position="774"/>
    </location>
</feature>
<dbReference type="GO" id="GO:0031110">
    <property type="term" value="P:regulation of microtubule polymerization or depolymerization"/>
    <property type="evidence" value="ECO:0007669"/>
    <property type="project" value="UniProtKB-ARBA"/>
</dbReference>
<feature type="domain" description="TOG" evidence="13">
    <location>
        <begin position="3"/>
        <end position="236"/>
    </location>
</feature>
<feature type="region of interest" description="Disordered" evidence="12">
    <location>
        <begin position="567"/>
        <end position="728"/>
    </location>
</feature>
<comment type="similarity">
    <text evidence="2">Belongs to the CLASP family.</text>
</comment>
<dbReference type="Proteomes" id="UP001265746">
    <property type="component" value="Unassembled WGS sequence"/>
</dbReference>
<protein>
    <recommendedName>
        <fullName evidence="13">TOG domain-containing protein</fullName>
    </recommendedName>
</protein>
<dbReference type="SMART" id="SM01349">
    <property type="entry name" value="TOG"/>
    <property type="match status" value="2"/>
</dbReference>
<dbReference type="InterPro" id="IPR016024">
    <property type="entry name" value="ARM-type_fold"/>
</dbReference>
<evidence type="ECO:0000256" key="10">
    <source>
        <dbReference type="ARBA" id="ARBA00024889"/>
    </source>
</evidence>
<keyword evidence="4" id="KW-0963">Cytoplasm</keyword>
<comment type="subunit">
    <text evidence="3">Interacts with microtubules.</text>
</comment>
<proteinExistence type="inferred from homology"/>
<dbReference type="InterPro" id="IPR011989">
    <property type="entry name" value="ARM-like"/>
</dbReference>
<comment type="caution">
    <text evidence="14">The sequence shown here is derived from an EMBL/GenBank/DDBJ whole genome shotgun (WGS) entry which is preliminary data.</text>
</comment>
<dbReference type="GO" id="GO:0005881">
    <property type="term" value="C:cytoplasmic microtubule"/>
    <property type="evidence" value="ECO:0007669"/>
    <property type="project" value="TreeGrafter"/>
</dbReference>
<dbReference type="GO" id="GO:0090307">
    <property type="term" value="P:mitotic spindle assembly"/>
    <property type="evidence" value="ECO:0007669"/>
    <property type="project" value="TreeGrafter"/>
</dbReference>
<feature type="compositionally biased region" description="Low complexity" evidence="12">
    <location>
        <begin position="678"/>
        <end position="722"/>
    </location>
</feature>
<comment type="function">
    <text evidence="10">Microtubule binding protein that promotes the stabilization of dynamic microtubules. Required for mitotic spindle formation.</text>
</comment>
<dbReference type="EMBL" id="JAUJFL010000001">
    <property type="protein sequence ID" value="KAK2613453.1"/>
    <property type="molecule type" value="Genomic_DNA"/>
</dbReference>
<evidence type="ECO:0000259" key="13">
    <source>
        <dbReference type="SMART" id="SM01349"/>
    </source>
</evidence>
<feature type="compositionally biased region" description="Low complexity" evidence="12">
    <location>
        <begin position="248"/>
        <end position="263"/>
    </location>
</feature>
<sequence>MAEKITDEQVEALQNILRSDVSVDAKVAQVTAVKTGIKHHNVPDTCVAPLFEALRTASSTQNGVLVHAGLTSLNHLLTRLSRQEPKYITKETKTTLPLLVDRMGDQKEKFRTLAVQSLATMYKVVPADVERHVRNFAMAGKNPKAKEASMQWLLQMHREQGLQFRTYVPRLMELLEDADPSVRDTAKTTVIELFRDASGTAKADLKKQLENFRVRPAIKQAIVKELIPRSTTPAPDENGPAELPRPVSRPNLSASVSSVSTFSERPITPMPDTRTETVEPSYLNTTRELDDMFTQMHTYFDGKESEHNWMLREQSINKLRRLMAGNAVSDYHDPFLAGMRSLLDGIIKAITSLRTSLSKEGCALVQDIAINYGPGMDPMVELLMQTFIKVSAATKKIASQQANVCIDTIIGRVTYTNRIMQHVAGACTDKNVQPRLYATEWLKTLLKKEAHHKSHVEHNGGLDLIEKSIKKGLNDANPGVREKMRATFWTFHGIWPARAEALMNTLEPTAQKLLEKDPNNPNTPKTAEPAARPGLGLSRSTMGPKPSLRETMMAQKKAMATKNLPVRPGSAMAHFSPPRATRTVSSSSTAAGSATAPPTTTTRQKPTTIGGLSVAPVRPTRKRPEMAPRPATAGPYSVRGGIDTEMSPPPARPKAVTPKTMGASPKRTIPRTRPAHKPTTSESSLPTPTRLTHAKSSPATSPTKSPSRPRLQPGPLLGSPQPEDSLSLIAPTTPILPAAGSPDIASAELVAPETPVAVDRDQAASPAGTPSKALRVYEDPLTAEQSTPRLTPPAVLEEKPVNEDAANLVARQNGDGSVQADISPEKAKQHARLIESALAKIKAKSLDVHGFRKLQGILRDNKSPLSDEKFEALLLGLFDYLEDPQSNLTPEKIQDVKAQNLATIKLLLKKYRGHFQPHISKGLESLMSARAVYDARTHIVSGLELLADELVALGDAQEIATVLTRRMTDTVVDDAAGWRSLSMGLHVLKEMVDAKAEYMPTDQELASMAALCTRCLDSTESGVRMDAVQLCVALQGRVGDARFWDVMKDVKDDPKSLITYYIVKRQREKEASNSVA</sequence>
<dbReference type="GO" id="GO:0005815">
    <property type="term" value="C:microtubule organizing center"/>
    <property type="evidence" value="ECO:0007669"/>
    <property type="project" value="TreeGrafter"/>
</dbReference>
<dbReference type="GO" id="GO:0008017">
    <property type="term" value="F:microtubule binding"/>
    <property type="evidence" value="ECO:0007669"/>
    <property type="project" value="TreeGrafter"/>
</dbReference>
<dbReference type="InterPro" id="IPR021133">
    <property type="entry name" value="HEAT_type_2"/>
</dbReference>
<name>A0AAD9SPA2_PHOAM</name>
<feature type="region of interest" description="Disordered" evidence="12">
    <location>
        <begin position="514"/>
        <end position="546"/>
    </location>
</feature>
<evidence type="ECO:0000256" key="6">
    <source>
        <dbReference type="ARBA" id="ARBA00022701"/>
    </source>
</evidence>
<dbReference type="InterPro" id="IPR024395">
    <property type="entry name" value="CLASP_N_dom"/>
</dbReference>
<evidence type="ECO:0000256" key="9">
    <source>
        <dbReference type="ARBA" id="ARBA00023212"/>
    </source>
</evidence>
<dbReference type="GO" id="GO:1990023">
    <property type="term" value="C:mitotic spindle midzone"/>
    <property type="evidence" value="ECO:0007669"/>
    <property type="project" value="TreeGrafter"/>
</dbReference>
<reference evidence="14" key="1">
    <citation type="submission" date="2023-06" db="EMBL/GenBank/DDBJ databases">
        <authorList>
            <person name="Noh H."/>
        </authorList>
    </citation>
    <scope>NUCLEOTIDE SEQUENCE</scope>
    <source>
        <strain evidence="14">DUCC20226</strain>
    </source>
</reference>
<dbReference type="PROSITE" id="PS50077">
    <property type="entry name" value="HEAT_REPEAT"/>
    <property type="match status" value="1"/>
</dbReference>
<dbReference type="GO" id="GO:0051301">
    <property type="term" value="P:cell division"/>
    <property type="evidence" value="ECO:0007669"/>
    <property type="project" value="UniProtKB-KW"/>
</dbReference>
<accession>A0AAD9SPA2</accession>
<keyword evidence="5" id="KW-0132">Cell division</keyword>
<evidence type="ECO:0000256" key="8">
    <source>
        <dbReference type="ARBA" id="ARBA00022776"/>
    </source>
</evidence>
<organism evidence="14 15">
    <name type="scientific">Phomopsis amygdali</name>
    <name type="common">Fusicoccum amygdali</name>
    <dbReference type="NCBI Taxonomy" id="1214568"/>
    <lineage>
        <taxon>Eukaryota</taxon>
        <taxon>Fungi</taxon>
        <taxon>Dikarya</taxon>
        <taxon>Ascomycota</taxon>
        <taxon>Pezizomycotina</taxon>
        <taxon>Sordariomycetes</taxon>
        <taxon>Sordariomycetidae</taxon>
        <taxon>Diaporthales</taxon>
        <taxon>Diaporthaceae</taxon>
        <taxon>Diaporthe</taxon>
    </lineage>
</organism>
<evidence type="ECO:0000256" key="5">
    <source>
        <dbReference type="ARBA" id="ARBA00022618"/>
    </source>
</evidence>
<dbReference type="GO" id="GO:0060172">
    <property type="term" value="P:astral microtubule depolymerization"/>
    <property type="evidence" value="ECO:0007669"/>
    <property type="project" value="TreeGrafter"/>
</dbReference>
<keyword evidence="9" id="KW-0206">Cytoskeleton</keyword>
<comment type="subcellular location">
    <subcellularLocation>
        <location evidence="1">Cytoplasm</location>
        <location evidence="1">Cytoskeleton</location>
        <location evidence="1">Spindle</location>
    </subcellularLocation>
</comment>
<dbReference type="InterPro" id="IPR034085">
    <property type="entry name" value="TOG"/>
</dbReference>
<evidence type="ECO:0000313" key="14">
    <source>
        <dbReference type="EMBL" id="KAK2613453.1"/>
    </source>
</evidence>
<dbReference type="PANTHER" id="PTHR21567">
    <property type="entry name" value="CLASP"/>
    <property type="match status" value="1"/>
</dbReference>
<evidence type="ECO:0000256" key="12">
    <source>
        <dbReference type="SAM" id="MobiDB-lite"/>
    </source>
</evidence>
<keyword evidence="6" id="KW-0493">Microtubule</keyword>
<keyword evidence="15" id="KW-1185">Reference proteome</keyword>
<feature type="domain" description="TOG" evidence="13">
    <location>
        <begin position="288"/>
        <end position="526"/>
    </location>
</feature>
<evidence type="ECO:0000256" key="11">
    <source>
        <dbReference type="PROSITE-ProRule" id="PRU00103"/>
    </source>
</evidence>
<feature type="repeat" description="HEAT" evidence="11">
    <location>
        <begin position="95"/>
        <end position="132"/>
    </location>
</feature>
<keyword evidence="8" id="KW-0131">Cell cycle</keyword>
<feature type="compositionally biased region" description="Low complexity" evidence="12">
    <location>
        <begin position="576"/>
        <end position="608"/>
    </location>
</feature>
<keyword evidence="7" id="KW-0677">Repeat</keyword>
<dbReference type="Gene3D" id="1.25.10.10">
    <property type="entry name" value="Leucine-rich Repeat Variant"/>
    <property type="match status" value="3"/>
</dbReference>